<dbReference type="Proteomes" id="UP000092498">
    <property type="component" value="Chromosome"/>
</dbReference>
<name>A0A1B1AFE4_9PROT</name>
<dbReference type="InParanoid" id="A0A1B1AFE4"/>
<proteinExistence type="predicted"/>
<dbReference type="Gene3D" id="3.40.50.150">
    <property type="entry name" value="Vaccinia Virus protein VP39"/>
    <property type="match status" value="1"/>
</dbReference>
<keyword evidence="2" id="KW-1185">Reference proteome</keyword>
<organism evidence="1 2">
    <name type="scientific">Candidatus Viadribacter manganicus</name>
    <dbReference type="NCBI Taxonomy" id="1759059"/>
    <lineage>
        <taxon>Bacteria</taxon>
        <taxon>Pseudomonadati</taxon>
        <taxon>Pseudomonadota</taxon>
        <taxon>Alphaproteobacteria</taxon>
        <taxon>Hyphomonadales</taxon>
        <taxon>Hyphomonadaceae</taxon>
        <taxon>Candidatus Viadribacter</taxon>
    </lineage>
</organism>
<sequence>MMKCDAAWLGATLARLDPQDISPALNLGSSTKEYREKEQPYVNELVFGPLEARGVKVIHSDLKAAEGVDIAGDIFNDEDLAKILATKPKSVICTHMYEHVVDRDELTRRILKMIPEGGMFFITVPSSYHQHNDPIDTMFRPSPDELASMFQGQEIVDKQELIGETYWVHIKKRPVTLFFRHFLRFWFPFFGWRQWKRSMRKLYWLFNHYKVAAIAGRKVTA</sequence>
<dbReference type="AlphaFoldDB" id="A0A1B1AFE4"/>
<evidence type="ECO:0000313" key="1">
    <source>
        <dbReference type="EMBL" id="ANP45255.1"/>
    </source>
</evidence>
<evidence type="ECO:0000313" key="2">
    <source>
        <dbReference type="Proteomes" id="UP000092498"/>
    </source>
</evidence>
<dbReference type="STRING" id="1759059.ATE48_04640"/>
<evidence type="ECO:0008006" key="3">
    <source>
        <dbReference type="Google" id="ProtNLM"/>
    </source>
</evidence>
<reference evidence="1 2" key="1">
    <citation type="submission" date="2015-11" db="EMBL/GenBank/DDBJ databases">
        <title>Whole-Genome Sequence of Candidatus Oderbacter manganicum from the National Park Lower Oder Valley, Germany.</title>
        <authorList>
            <person name="Braun B."/>
            <person name="Liere K."/>
            <person name="Szewzyk U."/>
        </authorList>
    </citation>
    <scope>NUCLEOTIDE SEQUENCE [LARGE SCALE GENOMIC DNA]</scope>
    <source>
        <strain evidence="1 2">OTSz_A_272</strain>
    </source>
</reference>
<gene>
    <name evidence="1" type="ORF">ATE48_04640</name>
</gene>
<dbReference type="KEGG" id="cbot:ATE48_04640"/>
<dbReference type="OrthoDB" id="9810247at2"/>
<dbReference type="SUPFAM" id="SSF53335">
    <property type="entry name" value="S-adenosyl-L-methionine-dependent methyltransferases"/>
    <property type="match status" value="1"/>
</dbReference>
<accession>A0A1B1AFE4</accession>
<protein>
    <recommendedName>
        <fullName evidence="3">Methyltransferase type 11</fullName>
    </recommendedName>
</protein>
<dbReference type="EMBL" id="CP013244">
    <property type="protein sequence ID" value="ANP45255.1"/>
    <property type="molecule type" value="Genomic_DNA"/>
</dbReference>
<dbReference type="RefSeq" id="WP_066768267.1">
    <property type="nucleotide sequence ID" value="NZ_CP013244.1"/>
</dbReference>
<dbReference type="InterPro" id="IPR029063">
    <property type="entry name" value="SAM-dependent_MTases_sf"/>
</dbReference>